<dbReference type="AlphaFoldDB" id="A0A0D2S680"/>
<evidence type="ECO:0000256" key="5">
    <source>
        <dbReference type="ARBA" id="ARBA00022840"/>
    </source>
</evidence>
<dbReference type="OMA" id="HRIDATC"/>
<dbReference type="GO" id="GO:0005739">
    <property type="term" value="C:mitochondrion"/>
    <property type="evidence" value="ECO:0007669"/>
    <property type="project" value="TreeGrafter"/>
</dbReference>
<dbReference type="Proteomes" id="UP000032304">
    <property type="component" value="Chromosome 4"/>
</dbReference>
<comment type="catalytic activity">
    <reaction evidence="8">
        <text>dimethylallyl diphosphate + ADP = N(6)-(dimethylallyl)adenosine 5'-diphosphate + diphosphate</text>
        <dbReference type="Rhea" id="RHEA:36327"/>
        <dbReference type="ChEBI" id="CHEBI:33019"/>
        <dbReference type="ChEBI" id="CHEBI:57623"/>
        <dbReference type="ChEBI" id="CHEBI:73533"/>
        <dbReference type="ChEBI" id="CHEBI:456216"/>
        <dbReference type="EC" id="2.5.1.112"/>
    </reaction>
</comment>
<keyword evidence="2" id="KW-0808">Transferase</keyword>
<comment type="catalytic activity">
    <reaction evidence="7">
        <text>dimethylallyl diphosphate + ATP = N(6)-(dimethylallyl)adenosine 5'-triphosphate + diphosphate</text>
        <dbReference type="Rhea" id="RHEA:36331"/>
        <dbReference type="ChEBI" id="CHEBI:30616"/>
        <dbReference type="ChEBI" id="CHEBI:33019"/>
        <dbReference type="ChEBI" id="CHEBI:57623"/>
        <dbReference type="ChEBI" id="CHEBI:73532"/>
        <dbReference type="EC" id="2.5.1.112"/>
    </reaction>
</comment>
<dbReference type="OrthoDB" id="775260at2759"/>
<comment type="similarity">
    <text evidence="1">Belongs to the IPP transferase family.</text>
</comment>
<gene>
    <name evidence="11" type="ORF">B456_004G259100</name>
</gene>
<dbReference type="EMBL" id="CM001743">
    <property type="protein sequence ID" value="KJB26780.1"/>
    <property type="molecule type" value="Genomic_DNA"/>
</dbReference>
<evidence type="ECO:0000256" key="8">
    <source>
        <dbReference type="ARBA" id="ARBA00052386"/>
    </source>
</evidence>
<keyword evidence="3" id="KW-0203">Cytokinin biosynthesis</keyword>
<evidence type="ECO:0000256" key="6">
    <source>
        <dbReference type="ARBA" id="ARBA00022946"/>
    </source>
</evidence>
<dbReference type="Pfam" id="PF01715">
    <property type="entry name" value="IPPT"/>
    <property type="match status" value="2"/>
</dbReference>
<keyword evidence="6" id="KW-0809">Transit peptide</keyword>
<reference evidence="11 12" key="1">
    <citation type="journal article" date="2012" name="Nature">
        <title>Repeated polyploidization of Gossypium genomes and the evolution of spinnable cotton fibres.</title>
        <authorList>
            <person name="Paterson A.H."/>
            <person name="Wendel J.F."/>
            <person name="Gundlach H."/>
            <person name="Guo H."/>
            <person name="Jenkins J."/>
            <person name="Jin D."/>
            <person name="Llewellyn D."/>
            <person name="Showmaker K.C."/>
            <person name="Shu S."/>
            <person name="Udall J."/>
            <person name="Yoo M.J."/>
            <person name="Byers R."/>
            <person name="Chen W."/>
            <person name="Doron-Faigenboim A."/>
            <person name="Duke M.V."/>
            <person name="Gong L."/>
            <person name="Grimwood J."/>
            <person name="Grover C."/>
            <person name="Grupp K."/>
            <person name="Hu G."/>
            <person name="Lee T.H."/>
            <person name="Li J."/>
            <person name="Lin L."/>
            <person name="Liu T."/>
            <person name="Marler B.S."/>
            <person name="Page J.T."/>
            <person name="Roberts A.W."/>
            <person name="Romanel E."/>
            <person name="Sanders W.S."/>
            <person name="Szadkowski E."/>
            <person name="Tan X."/>
            <person name="Tang H."/>
            <person name="Xu C."/>
            <person name="Wang J."/>
            <person name="Wang Z."/>
            <person name="Zhang D."/>
            <person name="Zhang L."/>
            <person name="Ashrafi H."/>
            <person name="Bedon F."/>
            <person name="Bowers J.E."/>
            <person name="Brubaker C.L."/>
            <person name="Chee P.W."/>
            <person name="Das S."/>
            <person name="Gingle A.R."/>
            <person name="Haigler C.H."/>
            <person name="Harker D."/>
            <person name="Hoffmann L.V."/>
            <person name="Hovav R."/>
            <person name="Jones D.C."/>
            <person name="Lemke C."/>
            <person name="Mansoor S."/>
            <person name="ur Rahman M."/>
            <person name="Rainville L.N."/>
            <person name="Rambani A."/>
            <person name="Reddy U.K."/>
            <person name="Rong J.K."/>
            <person name="Saranga Y."/>
            <person name="Scheffler B.E."/>
            <person name="Scheffler J.A."/>
            <person name="Stelly D.M."/>
            <person name="Triplett B.A."/>
            <person name="Van Deynze A."/>
            <person name="Vaslin M.F."/>
            <person name="Waghmare V.N."/>
            <person name="Walford S.A."/>
            <person name="Wright R.J."/>
            <person name="Zaki E.A."/>
            <person name="Zhang T."/>
            <person name="Dennis E.S."/>
            <person name="Mayer K.F."/>
            <person name="Peterson D.G."/>
            <person name="Rokhsar D.S."/>
            <person name="Wang X."/>
            <person name="Schmutz J."/>
        </authorList>
    </citation>
    <scope>NUCLEOTIDE SEQUENCE [LARGE SCALE GENOMIC DNA]</scope>
</reference>
<dbReference type="GO" id="GO:0009824">
    <property type="term" value="F:AMP dimethylallyltransferase activity"/>
    <property type="evidence" value="ECO:0007669"/>
    <property type="project" value="UniProtKB-ARBA"/>
</dbReference>
<evidence type="ECO:0000256" key="4">
    <source>
        <dbReference type="ARBA" id="ARBA00022741"/>
    </source>
</evidence>
<accession>A0A0D2S680</accession>
<dbReference type="GO" id="GO:0052622">
    <property type="term" value="F:ATP/ADP dimethylallyltransferase activity"/>
    <property type="evidence" value="ECO:0007669"/>
    <property type="project" value="UniProtKB-EC"/>
</dbReference>
<dbReference type="InterPro" id="IPR027417">
    <property type="entry name" value="P-loop_NTPase"/>
</dbReference>
<dbReference type="Gramene" id="KJB26780">
    <property type="protein sequence ID" value="KJB26780"/>
    <property type="gene ID" value="B456_004G259100"/>
</dbReference>
<sequence length="284" mass="31712">MTINTIVNGYSTENQKTNKSKVIFVVGATATGKSKLSVDLAVHFNGEIINSDKIQVYKGLDIVTNKVTNEETRGIPHHLLGIVDDPDQDFSADDFRRHGKEAIESVLSNGKVPIVAGGSNSYVEHLVDDPNFSRRFECCFIWVDVSLPVLHKRAKERVDQMVAAGLLDEVREMFVAGADYGRGIRRAIGLPELEAYFTVEKDSNVDEATKAKILANCIEETKKNTLKLIDSQLGKIRRLREEVGWKLQRVDATAVHEKCGRDAQLAWEQRVLKKSFEIVGAFLN</sequence>
<organism evidence="11 12">
    <name type="scientific">Gossypium raimondii</name>
    <name type="common">Peruvian cotton</name>
    <name type="synonym">Gossypium klotzschianum subsp. raimondii</name>
    <dbReference type="NCBI Taxonomy" id="29730"/>
    <lineage>
        <taxon>Eukaryota</taxon>
        <taxon>Viridiplantae</taxon>
        <taxon>Streptophyta</taxon>
        <taxon>Embryophyta</taxon>
        <taxon>Tracheophyta</taxon>
        <taxon>Spermatophyta</taxon>
        <taxon>Magnoliopsida</taxon>
        <taxon>eudicotyledons</taxon>
        <taxon>Gunneridae</taxon>
        <taxon>Pentapetalae</taxon>
        <taxon>rosids</taxon>
        <taxon>malvids</taxon>
        <taxon>Malvales</taxon>
        <taxon>Malvaceae</taxon>
        <taxon>Malvoideae</taxon>
        <taxon>Gossypium</taxon>
    </lineage>
</organism>
<dbReference type="GO" id="GO:0005524">
    <property type="term" value="F:ATP binding"/>
    <property type="evidence" value="ECO:0007669"/>
    <property type="project" value="UniProtKB-KW"/>
</dbReference>
<dbReference type="InterPro" id="IPR039657">
    <property type="entry name" value="Dimethylallyltransferase"/>
</dbReference>
<evidence type="ECO:0000313" key="12">
    <source>
        <dbReference type="Proteomes" id="UP000032304"/>
    </source>
</evidence>
<dbReference type="FunFam" id="1.10.287.890:FF:000002">
    <property type="entry name" value="Adenylate isopentenyltransferase 5, chloroplastic"/>
    <property type="match status" value="1"/>
</dbReference>
<dbReference type="GO" id="GO:0006400">
    <property type="term" value="P:tRNA modification"/>
    <property type="evidence" value="ECO:0007669"/>
    <property type="project" value="TreeGrafter"/>
</dbReference>
<keyword evidence="12" id="KW-1185">Reference proteome</keyword>
<proteinExistence type="inferred from homology"/>
<protein>
    <recommendedName>
        <fullName evidence="10">adenylate dimethylallyltransferase (ADP/ATP-dependent)</fullName>
        <ecNumber evidence="10">2.5.1.112</ecNumber>
    </recommendedName>
</protein>
<dbReference type="SUPFAM" id="SSF52540">
    <property type="entry name" value="P-loop containing nucleoside triphosphate hydrolases"/>
    <property type="match status" value="1"/>
</dbReference>
<keyword evidence="4" id="KW-0547">Nucleotide-binding</keyword>
<dbReference type="STRING" id="29730.A0A0D2S680"/>
<evidence type="ECO:0000256" key="7">
    <source>
        <dbReference type="ARBA" id="ARBA00051744"/>
    </source>
</evidence>
<evidence type="ECO:0000313" key="11">
    <source>
        <dbReference type="EMBL" id="KJB26780.1"/>
    </source>
</evidence>
<name>A0A0D2S680_GOSRA</name>
<evidence type="ECO:0000256" key="10">
    <source>
        <dbReference type="ARBA" id="ARBA00066838"/>
    </source>
</evidence>
<dbReference type="PANTHER" id="PTHR11088:SF59">
    <property type="entry name" value="ADENYLATE ISOPENTENYLTRANSFERASE"/>
    <property type="match status" value="1"/>
</dbReference>
<comment type="function">
    <text evidence="9">Involved in cytokinin biosynthesis. Catalyzes the transfer of an isopentenyl group from dimethylallyl diphosphate (DMAPP) to ATP and ADP.</text>
</comment>
<dbReference type="GO" id="GO:0009691">
    <property type="term" value="P:cytokinin biosynthetic process"/>
    <property type="evidence" value="ECO:0007669"/>
    <property type="project" value="UniProtKB-KW"/>
</dbReference>
<dbReference type="Gene3D" id="1.10.287.890">
    <property type="entry name" value="Crystal structure of tRNA isopentenylpyrophosphate transferase (bh2366) domain"/>
    <property type="match status" value="1"/>
</dbReference>
<dbReference type="eggNOG" id="KOG1384">
    <property type="taxonomic scope" value="Eukaryota"/>
</dbReference>
<dbReference type="Gene3D" id="3.40.50.300">
    <property type="entry name" value="P-loop containing nucleotide triphosphate hydrolases"/>
    <property type="match status" value="1"/>
</dbReference>
<dbReference type="EC" id="2.5.1.112" evidence="10"/>
<evidence type="ECO:0000256" key="9">
    <source>
        <dbReference type="ARBA" id="ARBA00055191"/>
    </source>
</evidence>
<keyword evidence="5" id="KW-0067">ATP-binding</keyword>
<dbReference type="PANTHER" id="PTHR11088">
    <property type="entry name" value="TRNA DIMETHYLALLYLTRANSFERASE"/>
    <property type="match status" value="1"/>
</dbReference>
<evidence type="ECO:0000256" key="1">
    <source>
        <dbReference type="ARBA" id="ARBA00005842"/>
    </source>
</evidence>
<evidence type="ECO:0000256" key="2">
    <source>
        <dbReference type="ARBA" id="ARBA00022679"/>
    </source>
</evidence>
<dbReference type="GO" id="GO:0052381">
    <property type="term" value="F:tRNA dimethylallyltransferase activity"/>
    <property type="evidence" value="ECO:0007669"/>
    <property type="project" value="TreeGrafter"/>
</dbReference>
<evidence type="ECO:0000256" key="3">
    <source>
        <dbReference type="ARBA" id="ARBA00022712"/>
    </source>
</evidence>